<evidence type="ECO:0000313" key="13">
    <source>
        <dbReference type="EMBL" id="KAF3607443.1"/>
    </source>
</evidence>
<evidence type="ECO:0000313" key="14">
    <source>
        <dbReference type="Proteomes" id="UP000266723"/>
    </source>
</evidence>
<evidence type="ECO:0000256" key="12">
    <source>
        <dbReference type="RuleBase" id="RU363075"/>
    </source>
</evidence>
<evidence type="ECO:0000256" key="5">
    <source>
        <dbReference type="ARBA" id="ARBA00022679"/>
    </source>
</evidence>
<evidence type="ECO:0000256" key="11">
    <source>
        <dbReference type="ARBA" id="ARBA00048899"/>
    </source>
</evidence>
<evidence type="ECO:0000256" key="6">
    <source>
        <dbReference type="ARBA" id="ARBA00022692"/>
    </source>
</evidence>
<keyword evidence="5" id="KW-0808">Transferase</keyword>
<accession>A0ABQ7EWI7</accession>
<gene>
    <name evidence="13" type="ORF">DY000_02044147</name>
</gene>
<dbReference type="Pfam" id="PF03901">
    <property type="entry name" value="Glyco_transf_22"/>
    <property type="match status" value="2"/>
</dbReference>
<evidence type="ECO:0000256" key="3">
    <source>
        <dbReference type="ARBA" id="ARBA00007063"/>
    </source>
</evidence>
<comment type="pathway">
    <text evidence="2">Protein modification; protein glycosylation.</text>
</comment>
<dbReference type="EMBL" id="QGKV02000297">
    <property type="protein sequence ID" value="KAF3607443.1"/>
    <property type="molecule type" value="Genomic_DNA"/>
</dbReference>
<feature type="transmembrane region" description="Helical" evidence="12">
    <location>
        <begin position="322"/>
        <end position="344"/>
    </location>
</feature>
<comment type="function">
    <text evidence="10">Mannosyltransferase that operates in the biosynthetic pathway of dolichol-linked oligosaccharides, the glycan precursors employed in protein asparagine (N)-glycosylation. The assembly of dolichol-linked oligosaccharides begins on the cytosolic side of the endoplasmic reticulum membrane and finishes in its lumen. The sequential addition of sugars to dolichol pyrophosphate produces dolichol-linked oligosaccharides containing fourteen sugars, including two GlcNAcs, nine mannoses and three glucoses. Once assembled, the oligosaccharide is transferred from the lipid to nascent proteins by oligosaccharyltransferases. In the lumen of the endoplasmic reticulum, adds the eighth mannose residue in an alpha-1,6 linkage onto Man(7)GlcNAc(2)-PP-dolichol to produce Man(8)GlcNAc(2)-PP-dolichol.</text>
</comment>
<evidence type="ECO:0000256" key="7">
    <source>
        <dbReference type="ARBA" id="ARBA00022824"/>
    </source>
</evidence>
<evidence type="ECO:0000256" key="8">
    <source>
        <dbReference type="ARBA" id="ARBA00022989"/>
    </source>
</evidence>
<comment type="subcellular location">
    <subcellularLocation>
        <location evidence="1 12">Endoplasmic reticulum membrane</location>
        <topology evidence="1 12">Multi-pass membrane protein</topology>
    </subcellularLocation>
</comment>
<dbReference type="Proteomes" id="UP000266723">
    <property type="component" value="Unassembled WGS sequence"/>
</dbReference>
<feature type="transmembrane region" description="Helical" evidence="12">
    <location>
        <begin position="127"/>
        <end position="149"/>
    </location>
</feature>
<feature type="transmembrane region" description="Helical" evidence="12">
    <location>
        <begin position="21"/>
        <end position="37"/>
    </location>
</feature>
<comment type="catalytic activity">
    <reaction evidence="11">
        <text>an alpha-D-Man-(1-&gt;2)-alpha-D-Man-(1-&gt;2)-alpha-D-Man-(1-&gt;3)-[alpha-D-Man-(1-&gt;2)-alpha-D-Man-(1-&gt;3)-alpha-D-Man-(1-&gt;6)]-beta-D-Man-(1-&gt;4)-beta-D-GlcNAc-(1-&gt;4)-alpha-D-GlcNAc-diphospho-di-trans,poly-cis-dolichol + a di-trans,poly-cis-dolichyl beta-D-mannosyl phosphate = an alpha-D-Man-(1-&gt;2)-alpha-D-Man-(1-&gt;2)-alpha-D-Man-(1-&gt;3)-[alpha-D-Man-(1-&gt;2)-alpha-D-Man-(1-&gt;3)-[alpha-D-Man-(1-&gt;6)]-alpha-D-Man-(1-&gt;6)]-beta-D-Man-(1-&gt;4)-beta-D-GlcNAc-(1-&gt;4)-alpha-D-GlcNAc-diphospho-di-trans,poly-cis-dolichol + a di-trans,poly-cis-dolichyl phosphate + H(+)</text>
        <dbReference type="Rhea" id="RHEA:29535"/>
        <dbReference type="Rhea" id="RHEA-COMP:19498"/>
        <dbReference type="Rhea" id="RHEA-COMP:19501"/>
        <dbReference type="Rhea" id="RHEA-COMP:19518"/>
        <dbReference type="Rhea" id="RHEA-COMP:19519"/>
        <dbReference type="ChEBI" id="CHEBI:15378"/>
        <dbReference type="ChEBI" id="CHEBI:57683"/>
        <dbReference type="ChEBI" id="CHEBI:58211"/>
        <dbReference type="ChEBI" id="CHEBI:132517"/>
        <dbReference type="ChEBI" id="CHEBI:132519"/>
        <dbReference type="EC" id="2.4.1.260"/>
    </reaction>
    <physiologicalReaction direction="left-to-right" evidence="11">
        <dbReference type="Rhea" id="RHEA:29536"/>
    </physiologicalReaction>
</comment>
<evidence type="ECO:0000256" key="10">
    <source>
        <dbReference type="ARBA" id="ARBA00044721"/>
    </source>
</evidence>
<feature type="transmembrane region" description="Helical" evidence="12">
    <location>
        <begin position="213"/>
        <end position="233"/>
    </location>
</feature>
<keyword evidence="7 12" id="KW-0256">Endoplasmic reticulum</keyword>
<dbReference type="PANTHER" id="PTHR22760:SF1">
    <property type="entry name" value="DOL-P-MAN:MAN(7)GLCNAC(2)-PP-DOL ALPHA-1,6-MANNOSYLTRANSFERASE"/>
    <property type="match status" value="1"/>
</dbReference>
<feature type="transmembrane region" description="Helical" evidence="12">
    <location>
        <begin position="169"/>
        <end position="192"/>
    </location>
</feature>
<keyword evidence="6 12" id="KW-0812">Transmembrane</keyword>
<evidence type="ECO:0000256" key="9">
    <source>
        <dbReference type="ARBA" id="ARBA00023136"/>
    </source>
</evidence>
<proteinExistence type="inferred from homology"/>
<comment type="similarity">
    <text evidence="3 12">Belongs to the glycosyltransferase 22 family.</text>
</comment>
<evidence type="ECO:0000256" key="4">
    <source>
        <dbReference type="ARBA" id="ARBA00022676"/>
    </source>
</evidence>
<dbReference type="EC" id="2.4.1.-" evidence="12"/>
<organism evidence="13 14">
    <name type="scientific">Brassica cretica</name>
    <name type="common">Mustard</name>
    <dbReference type="NCBI Taxonomy" id="69181"/>
    <lineage>
        <taxon>Eukaryota</taxon>
        <taxon>Viridiplantae</taxon>
        <taxon>Streptophyta</taxon>
        <taxon>Embryophyta</taxon>
        <taxon>Tracheophyta</taxon>
        <taxon>Spermatophyta</taxon>
        <taxon>Magnoliopsida</taxon>
        <taxon>eudicotyledons</taxon>
        <taxon>Gunneridae</taxon>
        <taxon>Pentapetalae</taxon>
        <taxon>rosids</taxon>
        <taxon>malvids</taxon>
        <taxon>Brassicales</taxon>
        <taxon>Brassicaceae</taxon>
        <taxon>Brassiceae</taxon>
        <taxon>Brassica</taxon>
    </lineage>
</organism>
<dbReference type="InterPro" id="IPR005599">
    <property type="entry name" value="GPI_mannosylTrfase"/>
</dbReference>
<evidence type="ECO:0000256" key="1">
    <source>
        <dbReference type="ARBA" id="ARBA00004477"/>
    </source>
</evidence>
<name>A0ABQ7EWI7_BRACR</name>
<keyword evidence="4 12" id="KW-0328">Glycosyltransferase</keyword>
<feature type="transmembrane region" description="Helical" evidence="12">
    <location>
        <begin position="67"/>
        <end position="86"/>
    </location>
</feature>
<reference evidence="13 14" key="1">
    <citation type="journal article" date="2020" name="BMC Genomics">
        <title>Intraspecific diversification of the crop wild relative Brassica cretica Lam. using demographic model selection.</title>
        <authorList>
            <person name="Kioukis A."/>
            <person name="Michalopoulou V.A."/>
            <person name="Briers L."/>
            <person name="Pirintsos S."/>
            <person name="Studholme D.J."/>
            <person name="Pavlidis P."/>
            <person name="Sarris P.F."/>
        </authorList>
    </citation>
    <scope>NUCLEOTIDE SEQUENCE [LARGE SCALE GENOMIC DNA]</scope>
    <source>
        <strain evidence="14">cv. PFS-1207/04</strain>
    </source>
</reference>
<comment type="caution">
    <text evidence="13">The sequence shown here is derived from an EMBL/GenBank/DDBJ whole genome shotgun (WGS) entry which is preliminary data.</text>
</comment>
<keyword evidence="8 12" id="KW-1133">Transmembrane helix</keyword>
<protein>
    <recommendedName>
        <fullName evidence="12">Mannosyltransferase</fullName>
        <ecNumber evidence="12">2.4.1.-</ecNumber>
    </recommendedName>
</protein>
<keyword evidence="14" id="KW-1185">Reference proteome</keyword>
<evidence type="ECO:0000256" key="2">
    <source>
        <dbReference type="ARBA" id="ARBA00004922"/>
    </source>
</evidence>
<sequence length="471" mass="53831">MPTDTKMANFLQSYGSSGYDLILGAIAAIYVVMSPYTKVEESFNVQIYTEKEVAQAMPTDTKMANFLQSYGYDLILGAIAAIYVVMSPYTKVEESFNVQSMHDILYHRHRLDSYDHLEFPGVVPRTFVGAFIVSFLASPVVSFITWLGFPKIYSLVAVNLAYGNWLKGNFYSALSFLIFSTVIFRCDVMLLLGPIGLEFLLTRSISFWKALKYCVGTAVVAVGLTISVDSIMWKKFVWPEFEVFWFNSILNRSSDWGLGTVFDRRVPFLILPVLSFVILYSKLPHKELRFIISSVPMLNLSAAVAASRIYNNRKKTIWKLVNMVMLALFVISAGCTIVTFMASYNNYPSGYALKRLHQISHPANVVGEEWVHIDTFGAMNGISRFCEEGFPWRYSKEEEVGVEELRNRNFTYLVNEHPSVDGYKCLFSEEGFDRLELRRGFPPIVLVKRAKVYVHRNRKKEDHLHKKWPGC</sequence>
<keyword evidence="9 12" id="KW-0472">Membrane</keyword>
<dbReference type="PANTHER" id="PTHR22760">
    <property type="entry name" value="GLYCOSYLTRANSFERASE"/>
    <property type="match status" value="1"/>
</dbReference>